<dbReference type="EMBL" id="CAEY01000034">
    <property type="status" value="NOT_ANNOTATED_CDS"/>
    <property type="molecule type" value="Genomic_DNA"/>
</dbReference>
<name>T1KF78_TETUR</name>
<organism evidence="2 3">
    <name type="scientific">Tetranychus urticae</name>
    <name type="common">Two-spotted spider mite</name>
    <dbReference type="NCBI Taxonomy" id="32264"/>
    <lineage>
        <taxon>Eukaryota</taxon>
        <taxon>Metazoa</taxon>
        <taxon>Ecdysozoa</taxon>
        <taxon>Arthropoda</taxon>
        <taxon>Chelicerata</taxon>
        <taxon>Arachnida</taxon>
        <taxon>Acari</taxon>
        <taxon>Acariformes</taxon>
        <taxon>Trombidiformes</taxon>
        <taxon>Prostigmata</taxon>
        <taxon>Eleutherengona</taxon>
        <taxon>Raphignathae</taxon>
        <taxon>Tetranychoidea</taxon>
        <taxon>Tetranychidae</taxon>
        <taxon>Tetranychus</taxon>
    </lineage>
</organism>
<protein>
    <submittedName>
        <fullName evidence="2">Uncharacterized protein</fullName>
    </submittedName>
</protein>
<dbReference type="AlphaFoldDB" id="T1KF78"/>
<proteinExistence type="predicted"/>
<evidence type="ECO:0000313" key="2">
    <source>
        <dbReference type="EnsemblMetazoa" id="tetur10g02160.1"/>
    </source>
</evidence>
<sequence>MIHLLVILLLTIGQPKNVESACDGNCKTKTYRLSSELNPNCTNNCPYESTIRVFGNDFNERLNLTVVGRNVEETEALTLSLQFIIGSTKNYYICFKFTSNQTAAVISRFGLIRPLGLSFYSKMDKSIHCSWNMTRNQRDNWPLAGAEAAELTKNLNYNITFSHNSTDVVVDVNPRGLPIYARQYLTCCGYSLLGDNKYSLAAKANHNSTDFLFQFLEGGPKPYKIELNLNDNINITTVCNFNTSSITGFLTLKGKANSIGQYGWFHGRITHNYCRWVIPKTVNYYSGKVDVSTKSFGFKIIADNAVVYSKVDVNGTSYLSYASNPSSSFLIIMSLIMMSYLLI</sequence>
<accession>T1KF78</accession>
<dbReference type="EnsemblMetazoa" id="tetur10g02160.1">
    <property type="protein sequence ID" value="tetur10g02160.1"/>
    <property type="gene ID" value="tetur10g02160"/>
</dbReference>
<feature type="chain" id="PRO_5004591562" evidence="1">
    <location>
        <begin position="21"/>
        <end position="343"/>
    </location>
</feature>
<feature type="signal peptide" evidence="1">
    <location>
        <begin position="1"/>
        <end position="20"/>
    </location>
</feature>
<keyword evidence="1" id="KW-0732">Signal</keyword>
<reference evidence="3" key="1">
    <citation type="submission" date="2011-08" db="EMBL/GenBank/DDBJ databases">
        <authorList>
            <person name="Rombauts S."/>
        </authorList>
    </citation>
    <scope>NUCLEOTIDE SEQUENCE</scope>
    <source>
        <strain evidence="3">London</strain>
    </source>
</reference>
<keyword evidence="3" id="KW-1185">Reference proteome</keyword>
<evidence type="ECO:0000256" key="1">
    <source>
        <dbReference type="SAM" id="SignalP"/>
    </source>
</evidence>
<reference evidence="2" key="2">
    <citation type="submission" date="2015-06" db="UniProtKB">
        <authorList>
            <consortium name="EnsemblMetazoa"/>
        </authorList>
    </citation>
    <scope>IDENTIFICATION</scope>
</reference>
<dbReference type="Proteomes" id="UP000015104">
    <property type="component" value="Unassembled WGS sequence"/>
</dbReference>
<dbReference type="HOGENOM" id="CLU_061269_1_0_1"/>
<evidence type="ECO:0000313" key="3">
    <source>
        <dbReference type="Proteomes" id="UP000015104"/>
    </source>
</evidence>